<accession>A0A0C9UFL5</accession>
<feature type="non-terminal residue" evidence="1">
    <location>
        <position position="76"/>
    </location>
</feature>
<reference evidence="1 2" key="1">
    <citation type="submission" date="2014-06" db="EMBL/GenBank/DDBJ databases">
        <title>Evolutionary Origins and Diversification of the Mycorrhizal Mutualists.</title>
        <authorList>
            <consortium name="DOE Joint Genome Institute"/>
            <consortium name="Mycorrhizal Genomics Consortium"/>
            <person name="Kohler A."/>
            <person name="Kuo A."/>
            <person name="Nagy L.G."/>
            <person name="Floudas D."/>
            <person name="Copeland A."/>
            <person name="Barry K.W."/>
            <person name="Cichocki N."/>
            <person name="Veneault-Fourrey C."/>
            <person name="LaButti K."/>
            <person name="Lindquist E.A."/>
            <person name="Lipzen A."/>
            <person name="Lundell T."/>
            <person name="Morin E."/>
            <person name="Murat C."/>
            <person name="Riley R."/>
            <person name="Ohm R."/>
            <person name="Sun H."/>
            <person name="Tunlid A."/>
            <person name="Henrissat B."/>
            <person name="Grigoriev I.V."/>
            <person name="Hibbett D.S."/>
            <person name="Martin F."/>
        </authorList>
    </citation>
    <scope>NUCLEOTIDE SEQUENCE [LARGE SCALE GENOMIC DNA]</scope>
    <source>
        <strain evidence="1 2">SS14</strain>
    </source>
</reference>
<dbReference type="EMBL" id="KN837134">
    <property type="protein sequence ID" value="KIJ41803.1"/>
    <property type="molecule type" value="Genomic_DNA"/>
</dbReference>
<organism evidence="1 2">
    <name type="scientific">Sphaerobolus stellatus (strain SS14)</name>
    <dbReference type="NCBI Taxonomy" id="990650"/>
    <lineage>
        <taxon>Eukaryota</taxon>
        <taxon>Fungi</taxon>
        <taxon>Dikarya</taxon>
        <taxon>Basidiomycota</taxon>
        <taxon>Agaricomycotina</taxon>
        <taxon>Agaricomycetes</taxon>
        <taxon>Phallomycetidae</taxon>
        <taxon>Geastrales</taxon>
        <taxon>Sphaerobolaceae</taxon>
        <taxon>Sphaerobolus</taxon>
    </lineage>
</organism>
<dbReference type="AlphaFoldDB" id="A0A0C9UFL5"/>
<gene>
    <name evidence="1" type="ORF">M422DRAFT_115891</name>
</gene>
<protein>
    <submittedName>
        <fullName evidence="1">Uncharacterized protein</fullName>
    </submittedName>
</protein>
<evidence type="ECO:0000313" key="1">
    <source>
        <dbReference type="EMBL" id="KIJ41803.1"/>
    </source>
</evidence>
<sequence>MNDAWPIQQERPHYVVIDKVCQVMSSLAALGQLYPPNGWLATTRLKVETWHYTRHTIDTLCVDWCNPGDKLDPNLV</sequence>
<dbReference type="Proteomes" id="UP000054279">
    <property type="component" value="Unassembled WGS sequence"/>
</dbReference>
<proteinExistence type="predicted"/>
<dbReference type="OrthoDB" id="2527272at2759"/>
<name>A0A0C9UFL5_SPHS4</name>
<evidence type="ECO:0000313" key="2">
    <source>
        <dbReference type="Proteomes" id="UP000054279"/>
    </source>
</evidence>
<keyword evidence="2" id="KW-1185">Reference proteome</keyword>
<dbReference type="HOGENOM" id="CLU_181679_0_0_1"/>